<organism evidence="1 2">
    <name type="scientific">Paenibacillus cisolokensis</name>
    <dbReference type="NCBI Taxonomy" id="1658519"/>
    <lineage>
        <taxon>Bacteria</taxon>
        <taxon>Bacillati</taxon>
        <taxon>Bacillota</taxon>
        <taxon>Bacilli</taxon>
        <taxon>Bacillales</taxon>
        <taxon>Paenibacillaceae</taxon>
        <taxon>Paenibacillus</taxon>
    </lineage>
</organism>
<evidence type="ECO:0000313" key="1">
    <source>
        <dbReference type="EMBL" id="GIQ63730.1"/>
    </source>
</evidence>
<reference evidence="1 2" key="1">
    <citation type="submission" date="2021-04" db="EMBL/GenBank/DDBJ databases">
        <title>Draft genome sequence of Paenibacillus cisolokensis, LC2-13A.</title>
        <authorList>
            <person name="Uke A."/>
            <person name="Chhe C."/>
            <person name="Baramee S."/>
            <person name="Kosugi A."/>
        </authorList>
    </citation>
    <scope>NUCLEOTIDE SEQUENCE [LARGE SCALE GENOMIC DNA]</scope>
    <source>
        <strain evidence="1 2">LC2-13A</strain>
    </source>
</reference>
<keyword evidence="2" id="KW-1185">Reference proteome</keyword>
<dbReference type="EMBL" id="BOVJ01000068">
    <property type="protein sequence ID" value="GIQ63730.1"/>
    <property type="molecule type" value="Genomic_DNA"/>
</dbReference>
<accession>A0ABQ4N6C1</accession>
<dbReference type="Proteomes" id="UP000680304">
    <property type="component" value="Unassembled WGS sequence"/>
</dbReference>
<dbReference type="RefSeq" id="WP_213528806.1">
    <property type="nucleotide sequence ID" value="NZ_BOVJ01000068.1"/>
</dbReference>
<comment type="caution">
    <text evidence="1">The sequence shown here is derived from an EMBL/GenBank/DDBJ whole genome shotgun (WGS) entry which is preliminary data.</text>
</comment>
<name>A0ABQ4N6C1_9BACL</name>
<proteinExistence type="predicted"/>
<gene>
    <name evidence="1" type="ORF">PACILC2_22980</name>
</gene>
<protein>
    <submittedName>
        <fullName evidence="1">Uncharacterized protein</fullName>
    </submittedName>
</protein>
<evidence type="ECO:0000313" key="2">
    <source>
        <dbReference type="Proteomes" id="UP000680304"/>
    </source>
</evidence>
<sequence length="61" mass="6678">MAKITHKLEIIVDAGEPVAEINNVISAFIQIHSDKKHEILTEVRASIDEALVKLNEGADAK</sequence>